<dbReference type="Pfam" id="PF02734">
    <property type="entry name" value="Dak2"/>
    <property type="match status" value="1"/>
</dbReference>
<dbReference type="EC" id="4.6.1.15" evidence="3"/>
<dbReference type="AlphaFoldDB" id="A0A9J6CCU0"/>
<feature type="domain" description="DhaK" evidence="17">
    <location>
        <begin position="1"/>
        <end position="329"/>
    </location>
</feature>
<dbReference type="GO" id="GO:0005524">
    <property type="term" value="F:ATP binding"/>
    <property type="evidence" value="ECO:0007669"/>
    <property type="project" value="UniProtKB-KW"/>
</dbReference>
<dbReference type="InterPro" id="IPR004007">
    <property type="entry name" value="DhaL_dom"/>
</dbReference>
<dbReference type="Proteomes" id="UP001107558">
    <property type="component" value="Chromosome 1"/>
</dbReference>
<dbReference type="GO" id="GO:0034012">
    <property type="term" value="F:FAD-AMP lyase (cyclizing) activity"/>
    <property type="evidence" value="ECO:0007669"/>
    <property type="project" value="UniProtKB-EC"/>
</dbReference>
<evidence type="ECO:0000256" key="7">
    <source>
        <dbReference type="ARBA" id="ARBA00022777"/>
    </source>
</evidence>
<proteinExistence type="predicted"/>
<name>A0A9J6CCU0_POLVA</name>
<dbReference type="GO" id="GO:0005829">
    <property type="term" value="C:cytosol"/>
    <property type="evidence" value="ECO:0007669"/>
    <property type="project" value="TreeGrafter"/>
</dbReference>
<keyword evidence="5" id="KW-0808">Transferase</keyword>
<protein>
    <recommendedName>
        <fullName evidence="4">Triokinase/FMN cyclase</fullName>
        <ecNumber evidence="2">2.7.1.28</ecNumber>
        <ecNumber evidence="1">2.7.1.29</ecNumber>
        <ecNumber evidence="3">4.6.1.15</ecNumber>
    </recommendedName>
    <alternativeName>
        <fullName evidence="10">Bifunctional ATP-dependent dihydroxyacetone kinase/FAD-AMP lyase (cyclizing)</fullName>
    </alternativeName>
</protein>
<dbReference type="GO" id="GO:0004371">
    <property type="term" value="F:glycerone kinase activity"/>
    <property type="evidence" value="ECO:0007669"/>
    <property type="project" value="UniProtKB-EC"/>
</dbReference>
<dbReference type="EMBL" id="JADBJN010000001">
    <property type="protein sequence ID" value="KAG5679664.1"/>
    <property type="molecule type" value="Genomic_DNA"/>
</dbReference>
<dbReference type="Gene3D" id="1.25.40.340">
    <property type="match status" value="1"/>
</dbReference>
<dbReference type="PROSITE" id="PS51481">
    <property type="entry name" value="DHAK"/>
    <property type="match status" value="1"/>
</dbReference>
<dbReference type="GO" id="GO:0019563">
    <property type="term" value="P:glycerol catabolic process"/>
    <property type="evidence" value="ECO:0007669"/>
    <property type="project" value="TreeGrafter"/>
</dbReference>
<evidence type="ECO:0000256" key="2">
    <source>
        <dbReference type="ARBA" id="ARBA00012110"/>
    </source>
</evidence>
<keyword evidence="19" id="KW-1185">Reference proteome</keyword>
<comment type="function">
    <text evidence="11">Catalyzes both the phosphorylation of dihydroxyacetone and of glyceraldehyde, and the splitting of ribonucleoside diphosphate-X compounds among which FAD is the best substrate. Represses IFIH1-mediated cellular antiviral response.</text>
</comment>
<dbReference type="EC" id="2.7.1.29" evidence="1"/>
<dbReference type="Gene3D" id="3.40.50.10440">
    <property type="entry name" value="Dihydroxyacetone kinase, domain 1"/>
    <property type="match status" value="1"/>
</dbReference>
<accession>A0A9J6CCU0</accession>
<evidence type="ECO:0000256" key="15">
    <source>
        <dbReference type="ARBA" id="ARBA00048898"/>
    </source>
</evidence>
<keyword evidence="7" id="KW-0418">Kinase</keyword>
<comment type="caution">
    <text evidence="18">The sequence shown here is derived from an EMBL/GenBank/DDBJ whole genome shotgun (WGS) entry which is preliminary data.</text>
</comment>
<dbReference type="InterPro" id="IPR004006">
    <property type="entry name" value="DhaK_dom"/>
</dbReference>
<evidence type="ECO:0000256" key="11">
    <source>
        <dbReference type="ARBA" id="ARBA00045490"/>
    </source>
</evidence>
<reference evidence="18" key="1">
    <citation type="submission" date="2021-03" db="EMBL/GenBank/DDBJ databases">
        <title>Chromosome level genome of the anhydrobiotic midge Polypedilum vanderplanki.</title>
        <authorList>
            <person name="Yoshida Y."/>
            <person name="Kikawada T."/>
            <person name="Gusev O."/>
        </authorList>
    </citation>
    <scope>NUCLEOTIDE SEQUENCE</scope>
    <source>
        <strain evidence="18">NIAS01</strain>
        <tissue evidence="18">Whole body or cell culture</tissue>
    </source>
</reference>
<evidence type="ECO:0000256" key="10">
    <source>
        <dbReference type="ARBA" id="ARBA00032426"/>
    </source>
</evidence>
<evidence type="ECO:0000256" key="13">
    <source>
        <dbReference type="ARBA" id="ARBA00047974"/>
    </source>
</evidence>
<evidence type="ECO:0000256" key="8">
    <source>
        <dbReference type="ARBA" id="ARBA00022840"/>
    </source>
</evidence>
<dbReference type="FunFam" id="3.40.50.10440:FF:000001">
    <property type="entry name" value="Dihydroxyacetone kinase, DhaK subunit"/>
    <property type="match status" value="1"/>
</dbReference>
<gene>
    <name evidence="18" type="ORF">PVAND_009219</name>
</gene>
<sequence>MNSISLENSLSGYVQLHKDLIYIKNHNIVMRNDDEFKKDEKSVIIISGGGSGHEPFPISFIGKGSLNVAVCGELFTSPSVTSCLASILLSSQNNPKREILIFINNYTGDRLNFGLAIEKARTIYKYEKIKAITIDDDCAIDNPPNSTGRRGLTAINIAIKVAGALVAQGYTLDRIHEYCSYLLCKRMIRSIGFSFQYDNVNATLRNINIGYGIHGESGSLKINYANCFNSIIAVLLEKLKIDDIKCDKIALLFNNLGGASEFIFSHFIKEFMEFMRKYSFNVVSIYRGQFLSSLNAQGIGISLIKCDDDVNAMNIVALLDYPCTAASGHLFNSLRYDYVSKEIEFHIPKSKQIEFCEKSLYVTQHEIVIAKKILMKVCEAVNYAKAELNEIDREFGDGDTGTTISNGSKSILNAIEMLNFSNPHFLLIALSDILMKEMGGTSGAVFSIFFQCASNAFNERNEYSIENWLNAISLGIKGIIVYGKAQFNDRTLLDSLKSGYEAMNTAINESSSTLKCVEAFAKGCNDGAEKTKYMRAKSGRAAYSAADNKSNMDYKYPDSGAMAISIIAKTINNVYKGE</sequence>
<keyword evidence="6" id="KW-0547">Nucleotide-binding</keyword>
<dbReference type="PROSITE" id="PS51480">
    <property type="entry name" value="DHAL"/>
    <property type="match status" value="1"/>
</dbReference>
<comment type="catalytic activity">
    <reaction evidence="14">
        <text>FAD = riboflavin cyclic-4',5'-phosphate + AMP + H(+)</text>
        <dbReference type="Rhea" id="RHEA:13729"/>
        <dbReference type="ChEBI" id="CHEBI:15378"/>
        <dbReference type="ChEBI" id="CHEBI:57692"/>
        <dbReference type="ChEBI" id="CHEBI:76202"/>
        <dbReference type="ChEBI" id="CHEBI:456215"/>
        <dbReference type="EC" id="4.6.1.15"/>
    </reaction>
</comment>
<comment type="catalytic activity">
    <reaction evidence="13">
        <text>D-glyceraldehyde + ATP = D-glyceraldehyde 3-phosphate + ADP + H(+)</text>
        <dbReference type="Rhea" id="RHEA:13941"/>
        <dbReference type="ChEBI" id="CHEBI:15378"/>
        <dbReference type="ChEBI" id="CHEBI:17378"/>
        <dbReference type="ChEBI" id="CHEBI:30616"/>
        <dbReference type="ChEBI" id="CHEBI:59776"/>
        <dbReference type="ChEBI" id="CHEBI:456216"/>
        <dbReference type="EC" id="2.7.1.28"/>
    </reaction>
</comment>
<dbReference type="PANTHER" id="PTHR28629:SF4">
    <property type="entry name" value="TRIOKINASE_FMN CYCLASE"/>
    <property type="match status" value="1"/>
</dbReference>
<evidence type="ECO:0000313" key="18">
    <source>
        <dbReference type="EMBL" id="KAG5679664.1"/>
    </source>
</evidence>
<dbReference type="PANTHER" id="PTHR28629">
    <property type="entry name" value="TRIOKINASE/FMN CYCLASE"/>
    <property type="match status" value="1"/>
</dbReference>
<evidence type="ECO:0000259" key="17">
    <source>
        <dbReference type="PROSITE" id="PS51481"/>
    </source>
</evidence>
<evidence type="ECO:0000313" key="19">
    <source>
        <dbReference type="Proteomes" id="UP001107558"/>
    </source>
</evidence>
<evidence type="ECO:0000256" key="1">
    <source>
        <dbReference type="ARBA" id="ARBA00012107"/>
    </source>
</evidence>
<evidence type="ECO:0000256" key="12">
    <source>
        <dbReference type="ARBA" id="ARBA00046681"/>
    </source>
</evidence>
<keyword evidence="9" id="KW-0170">Cobalt</keyword>
<dbReference type="SUPFAM" id="SSF82549">
    <property type="entry name" value="DAK1/DegV-like"/>
    <property type="match status" value="1"/>
</dbReference>
<keyword evidence="8" id="KW-0067">ATP-binding</keyword>
<dbReference type="InterPro" id="IPR050861">
    <property type="entry name" value="Dihydroxyacetone_Kinase"/>
</dbReference>
<dbReference type="InterPro" id="IPR036117">
    <property type="entry name" value="DhaL_dom_sf"/>
</dbReference>
<dbReference type="SMART" id="SM01120">
    <property type="entry name" value="Dak2"/>
    <property type="match status" value="1"/>
</dbReference>
<comment type="subunit">
    <text evidence="12">Homodimer. Interacts with IFIH1 (via the CARD domains), the interaction is inhibited by viral infection.</text>
</comment>
<comment type="catalytic activity">
    <reaction evidence="15">
        <text>dihydroxyacetone + ATP = dihydroxyacetone phosphate + ADP + H(+)</text>
        <dbReference type="Rhea" id="RHEA:15773"/>
        <dbReference type="ChEBI" id="CHEBI:15378"/>
        <dbReference type="ChEBI" id="CHEBI:16016"/>
        <dbReference type="ChEBI" id="CHEBI:30616"/>
        <dbReference type="ChEBI" id="CHEBI:57642"/>
        <dbReference type="ChEBI" id="CHEBI:456216"/>
        <dbReference type="EC" id="2.7.1.29"/>
    </reaction>
</comment>
<dbReference type="Gene3D" id="3.30.1180.20">
    <property type="entry name" value="Dihydroxyacetone kinase, domain 2"/>
    <property type="match status" value="1"/>
</dbReference>
<evidence type="ECO:0000259" key="16">
    <source>
        <dbReference type="PROSITE" id="PS51480"/>
    </source>
</evidence>
<dbReference type="GO" id="GO:0050354">
    <property type="term" value="F:triokinase activity"/>
    <property type="evidence" value="ECO:0007669"/>
    <property type="project" value="UniProtKB-EC"/>
</dbReference>
<dbReference type="Pfam" id="PF02733">
    <property type="entry name" value="Dak1"/>
    <property type="match status" value="1"/>
</dbReference>
<dbReference type="FunFam" id="1.25.40.340:FF:000002">
    <property type="entry name" value="Dihydroxyacetone kinase, L subunit"/>
    <property type="match status" value="1"/>
</dbReference>
<evidence type="ECO:0000256" key="9">
    <source>
        <dbReference type="ARBA" id="ARBA00023285"/>
    </source>
</evidence>
<evidence type="ECO:0000256" key="5">
    <source>
        <dbReference type="ARBA" id="ARBA00022679"/>
    </source>
</evidence>
<evidence type="ECO:0000256" key="14">
    <source>
        <dbReference type="ARBA" id="ARBA00048526"/>
    </source>
</evidence>
<dbReference type="EC" id="2.7.1.28" evidence="2"/>
<feature type="domain" description="DhaL" evidence="16">
    <location>
        <begin position="368"/>
        <end position="573"/>
    </location>
</feature>
<evidence type="ECO:0000256" key="3">
    <source>
        <dbReference type="ARBA" id="ARBA00012578"/>
    </source>
</evidence>
<dbReference type="OrthoDB" id="1724672at2759"/>
<dbReference type="SUPFAM" id="SSF101473">
    <property type="entry name" value="DhaL-like"/>
    <property type="match status" value="1"/>
</dbReference>
<evidence type="ECO:0000256" key="4">
    <source>
        <dbReference type="ARBA" id="ARBA00018932"/>
    </source>
</evidence>
<evidence type="ECO:0000256" key="6">
    <source>
        <dbReference type="ARBA" id="ARBA00022741"/>
    </source>
</evidence>
<organism evidence="18 19">
    <name type="scientific">Polypedilum vanderplanki</name>
    <name type="common">Sleeping chironomid midge</name>
    <dbReference type="NCBI Taxonomy" id="319348"/>
    <lineage>
        <taxon>Eukaryota</taxon>
        <taxon>Metazoa</taxon>
        <taxon>Ecdysozoa</taxon>
        <taxon>Arthropoda</taxon>
        <taxon>Hexapoda</taxon>
        <taxon>Insecta</taxon>
        <taxon>Pterygota</taxon>
        <taxon>Neoptera</taxon>
        <taxon>Endopterygota</taxon>
        <taxon>Diptera</taxon>
        <taxon>Nematocera</taxon>
        <taxon>Chironomoidea</taxon>
        <taxon>Chironomidae</taxon>
        <taxon>Chironominae</taxon>
        <taxon>Polypedilum</taxon>
        <taxon>Polypedilum</taxon>
    </lineage>
</organism>